<accession>B4J5K2</accession>
<protein>
    <recommendedName>
        <fullName evidence="4">Bleomycin hydrolase</fullName>
        <ecNumber evidence="4">3.4.22.40</ecNumber>
    </recommendedName>
</protein>
<reference evidence="5 6" key="1">
    <citation type="journal article" date="2007" name="Nature">
        <title>Evolution of genes and genomes on the Drosophila phylogeny.</title>
        <authorList>
            <consortium name="Drosophila 12 Genomes Consortium"/>
            <person name="Clark A.G."/>
            <person name="Eisen M.B."/>
            <person name="Smith D.R."/>
            <person name="Bergman C.M."/>
            <person name="Oliver B."/>
            <person name="Markow T.A."/>
            <person name="Kaufman T.C."/>
            <person name="Kellis M."/>
            <person name="Gelbart W."/>
            <person name="Iyer V.N."/>
            <person name="Pollard D.A."/>
            <person name="Sackton T.B."/>
            <person name="Larracuente A.M."/>
            <person name="Singh N.D."/>
            <person name="Abad J.P."/>
            <person name="Abt D.N."/>
            <person name="Adryan B."/>
            <person name="Aguade M."/>
            <person name="Akashi H."/>
            <person name="Anderson W.W."/>
            <person name="Aquadro C.F."/>
            <person name="Ardell D.H."/>
            <person name="Arguello R."/>
            <person name="Artieri C.G."/>
            <person name="Barbash D.A."/>
            <person name="Barker D."/>
            <person name="Barsanti P."/>
            <person name="Batterham P."/>
            <person name="Batzoglou S."/>
            <person name="Begun D."/>
            <person name="Bhutkar A."/>
            <person name="Blanco E."/>
            <person name="Bosak S.A."/>
            <person name="Bradley R.K."/>
            <person name="Brand A.D."/>
            <person name="Brent M.R."/>
            <person name="Brooks A.N."/>
            <person name="Brown R.H."/>
            <person name="Butlin R.K."/>
            <person name="Caggese C."/>
            <person name="Calvi B.R."/>
            <person name="Bernardo de Carvalho A."/>
            <person name="Caspi A."/>
            <person name="Castrezana S."/>
            <person name="Celniker S.E."/>
            <person name="Chang J.L."/>
            <person name="Chapple C."/>
            <person name="Chatterji S."/>
            <person name="Chinwalla A."/>
            <person name="Civetta A."/>
            <person name="Clifton S.W."/>
            <person name="Comeron J.M."/>
            <person name="Costello J.C."/>
            <person name="Coyne J.A."/>
            <person name="Daub J."/>
            <person name="David R.G."/>
            <person name="Delcher A.L."/>
            <person name="Delehaunty K."/>
            <person name="Do C.B."/>
            <person name="Ebling H."/>
            <person name="Edwards K."/>
            <person name="Eickbush T."/>
            <person name="Evans J.D."/>
            <person name="Filipski A."/>
            <person name="Findeiss S."/>
            <person name="Freyhult E."/>
            <person name="Fulton L."/>
            <person name="Fulton R."/>
            <person name="Garcia A.C."/>
            <person name="Gardiner A."/>
            <person name="Garfield D.A."/>
            <person name="Garvin B.E."/>
            <person name="Gibson G."/>
            <person name="Gilbert D."/>
            <person name="Gnerre S."/>
            <person name="Godfrey J."/>
            <person name="Good R."/>
            <person name="Gotea V."/>
            <person name="Gravely B."/>
            <person name="Greenberg A.J."/>
            <person name="Griffiths-Jones S."/>
            <person name="Gross S."/>
            <person name="Guigo R."/>
            <person name="Gustafson E.A."/>
            <person name="Haerty W."/>
            <person name="Hahn M.W."/>
            <person name="Halligan D.L."/>
            <person name="Halpern A.L."/>
            <person name="Halter G.M."/>
            <person name="Han M.V."/>
            <person name="Heger A."/>
            <person name="Hillier L."/>
            <person name="Hinrichs A.S."/>
            <person name="Holmes I."/>
            <person name="Hoskins R.A."/>
            <person name="Hubisz M.J."/>
            <person name="Hultmark D."/>
            <person name="Huntley M.A."/>
            <person name="Jaffe D.B."/>
            <person name="Jagadeeshan S."/>
            <person name="Jeck W.R."/>
            <person name="Johnson J."/>
            <person name="Jones C.D."/>
            <person name="Jordan W.C."/>
            <person name="Karpen G.H."/>
            <person name="Kataoka E."/>
            <person name="Keightley P.D."/>
            <person name="Kheradpour P."/>
            <person name="Kirkness E.F."/>
            <person name="Koerich L.B."/>
            <person name="Kristiansen K."/>
            <person name="Kudrna D."/>
            <person name="Kulathinal R.J."/>
            <person name="Kumar S."/>
            <person name="Kwok R."/>
            <person name="Lander E."/>
            <person name="Langley C.H."/>
            <person name="Lapoint R."/>
            <person name="Lazzaro B.P."/>
            <person name="Lee S.J."/>
            <person name="Levesque L."/>
            <person name="Li R."/>
            <person name="Lin C.F."/>
            <person name="Lin M.F."/>
            <person name="Lindblad-Toh K."/>
            <person name="Llopart A."/>
            <person name="Long M."/>
            <person name="Low L."/>
            <person name="Lozovsky E."/>
            <person name="Lu J."/>
            <person name="Luo M."/>
            <person name="Machado C.A."/>
            <person name="Makalowski W."/>
            <person name="Marzo M."/>
            <person name="Matsuda M."/>
            <person name="Matzkin L."/>
            <person name="McAllister B."/>
            <person name="McBride C.S."/>
            <person name="McKernan B."/>
            <person name="McKernan K."/>
            <person name="Mendez-Lago M."/>
            <person name="Minx P."/>
            <person name="Mollenhauer M.U."/>
            <person name="Montooth K."/>
            <person name="Mount S.M."/>
            <person name="Mu X."/>
            <person name="Myers E."/>
            <person name="Negre B."/>
            <person name="Newfeld S."/>
            <person name="Nielsen R."/>
            <person name="Noor M.A."/>
            <person name="O'Grady P."/>
            <person name="Pachter L."/>
            <person name="Papaceit M."/>
            <person name="Parisi M.J."/>
            <person name="Parisi M."/>
            <person name="Parts L."/>
            <person name="Pedersen J.S."/>
            <person name="Pesole G."/>
            <person name="Phillippy A.M."/>
            <person name="Ponting C.P."/>
            <person name="Pop M."/>
            <person name="Porcelli D."/>
            <person name="Powell J.R."/>
            <person name="Prohaska S."/>
            <person name="Pruitt K."/>
            <person name="Puig M."/>
            <person name="Quesneville H."/>
            <person name="Ram K.R."/>
            <person name="Rand D."/>
            <person name="Rasmussen M.D."/>
            <person name="Reed L.K."/>
            <person name="Reenan R."/>
            <person name="Reily A."/>
            <person name="Remington K.A."/>
            <person name="Rieger T.T."/>
            <person name="Ritchie M.G."/>
            <person name="Robin C."/>
            <person name="Rogers Y.H."/>
            <person name="Rohde C."/>
            <person name="Rozas J."/>
            <person name="Rubenfield M.J."/>
            <person name="Ruiz A."/>
            <person name="Russo S."/>
            <person name="Salzberg S.L."/>
            <person name="Sanchez-Gracia A."/>
            <person name="Saranga D.J."/>
            <person name="Sato H."/>
            <person name="Schaeffer S.W."/>
            <person name="Schatz M.C."/>
            <person name="Schlenke T."/>
            <person name="Schwartz R."/>
            <person name="Segarra C."/>
            <person name="Singh R.S."/>
            <person name="Sirot L."/>
            <person name="Sirota M."/>
            <person name="Sisneros N.B."/>
            <person name="Smith C.D."/>
            <person name="Smith T.F."/>
            <person name="Spieth J."/>
            <person name="Stage D.E."/>
            <person name="Stark A."/>
            <person name="Stephan W."/>
            <person name="Strausberg R.L."/>
            <person name="Strempel S."/>
            <person name="Sturgill D."/>
            <person name="Sutton G."/>
            <person name="Sutton G.G."/>
            <person name="Tao W."/>
            <person name="Teichmann S."/>
            <person name="Tobari Y.N."/>
            <person name="Tomimura Y."/>
            <person name="Tsolas J.M."/>
            <person name="Valente V.L."/>
            <person name="Venter E."/>
            <person name="Venter J.C."/>
            <person name="Vicario S."/>
            <person name="Vieira F.G."/>
            <person name="Vilella A.J."/>
            <person name="Villasante A."/>
            <person name="Walenz B."/>
            <person name="Wang J."/>
            <person name="Wasserman M."/>
            <person name="Watts T."/>
            <person name="Wilson D."/>
            <person name="Wilson R.K."/>
            <person name="Wing R.A."/>
            <person name="Wolfner M.F."/>
            <person name="Wong A."/>
            <person name="Wong G.K."/>
            <person name="Wu C.I."/>
            <person name="Wu G."/>
            <person name="Yamamoto D."/>
            <person name="Yang H.P."/>
            <person name="Yang S.P."/>
            <person name="Yorke J.A."/>
            <person name="Yoshida K."/>
            <person name="Zdobnov E."/>
            <person name="Zhang P."/>
            <person name="Zhang Y."/>
            <person name="Zimin A.V."/>
            <person name="Baldwin J."/>
            <person name="Abdouelleil A."/>
            <person name="Abdulkadir J."/>
            <person name="Abebe A."/>
            <person name="Abera B."/>
            <person name="Abreu J."/>
            <person name="Acer S.C."/>
            <person name="Aftuck L."/>
            <person name="Alexander A."/>
            <person name="An P."/>
            <person name="Anderson E."/>
            <person name="Anderson S."/>
            <person name="Arachi H."/>
            <person name="Azer M."/>
            <person name="Bachantsang P."/>
            <person name="Barry A."/>
            <person name="Bayul T."/>
            <person name="Berlin A."/>
            <person name="Bessette D."/>
            <person name="Bloom T."/>
            <person name="Blye J."/>
            <person name="Boguslavskiy L."/>
            <person name="Bonnet C."/>
            <person name="Boukhgalter B."/>
            <person name="Bourzgui I."/>
            <person name="Brown A."/>
            <person name="Cahill P."/>
            <person name="Channer S."/>
            <person name="Cheshatsang Y."/>
            <person name="Chuda L."/>
            <person name="Citroen M."/>
            <person name="Collymore A."/>
            <person name="Cooke P."/>
            <person name="Costello M."/>
            <person name="D'Aco K."/>
            <person name="Daza R."/>
            <person name="De Haan G."/>
            <person name="DeGray S."/>
            <person name="DeMaso C."/>
            <person name="Dhargay N."/>
            <person name="Dooley K."/>
            <person name="Dooley E."/>
            <person name="Doricent M."/>
            <person name="Dorje P."/>
            <person name="Dorjee K."/>
            <person name="Dupes A."/>
            <person name="Elong R."/>
            <person name="Falk J."/>
            <person name="Farina A."/>
            <person name="Faro S."/>
            <person name="Ferguson D."/>
            <person name="Fisher S."/>
            <person name="Foley C.D."/>
            <person name="Franke A."/>
            <person name="Friedrich D."/>
            <person name="Gadbois L."/>
            <person name="Gearin G."/>
            <person name="Gearin C.R."/>
            <person name="Giannoukos G."/>
            <person name="Goode T."/>
            <person name="Graham J."/>
            <person name="Grandbois E."/>
            <person name="Grewal S."/>
            <person name="Gyaltsen K."/>
            <person name="Hafez N."/>
            <person name="Hagos B."/>
            <person name="Hall J."/>
            <person name="Henson C."/>
            <person name="Hollinger A."/>
            <person name="Honan T."/>
            <person name="Huard M.D."/>
            <person name="Hughes L."/>
            <person name="Hurhula B."/>
            <person name="Husby M.E."/>
            <person name="Kamat A."/>
            <person name="Kanga B."/>
            <person name="Kashin S."/>
            <person name="Khazanovich D."/>
            <person name="Kisner P."/>
            <person name="Lance K."/>
            <person name="Lara M."/>
            <person name="Lee W."/>
            <person name="Lennon N."/>
            <person name="Letendre F."/>
            <person name="LeVine R."/>
            <person name="Lipovsky A."/>
            <person name="Liu X."/>
            <person name="Liu J."/>
            <person name="Liu S."/>
            <person name="Lokyitsang T."/>
            <person name="Lokyitsang Y."/>
            <person name="Lubonja R."/>
            <person name="Lui A."/>
            <person name="MacDonald P."/>
            <person name="Magnisalis V."/>
            <person name="Maru K."/>
            <person name="Matthews C."/>
            <person name="McCusker W."/>
            <person name="McDonough S."/>
            <person name="Mehta T."/>
            <person name="Meldrim J."/>
            <person name="Meneus L."/>
            <person name="Mihai O."/>
            <person name="Mihalev A."/>
            <person name="Mihova T."/>
            <person name="Mittelman R."/>
            <person name="Mlenga V."/>
            <person name="Montmayeur A."/>
            <person name="Mulrain L."/>
            <person name="Navidi A."/>
            <person name="Naylor J."/>
            <person name="Negash T."/>
            <person name="Nguyen T."/>
            <person name="Nguyen N."/>
            <person name="Nicol R."/>
            <person name="Norbu C."/>
            <person name="Norbu N."/>
            <person name="Novod N."/>
            <person name="O'Neill B."/>
            <person name="Osman S."/>
            <person name="Markiewicz E."/>
            <person name="Oyono O.L."/>
            <person name="Patti C."/>
            <person name="Phunkhang P."/>
            <person name="Pierre F."/>
            <person name="Priest M."/>
            <person name="Raghuraman S."/>
            <person name="Rege F."/>
            <person name="Reyes R."/>
            <person name="Rise C."/>
            <person name="Rogov P."/>
            <person name="Ross K."/>
            <person name="Ryan E."/>
            <person name="Settipalli S."/>
            <person name="Shea T."/>
            <person name="Sherpa N."/>
            <person name="Shi L."/>
            <person name="Shih D."/>
            <person name="Sparrow T."/>
            <person name="Spaulding J."/>
            <person name="Stalker J."/>
            <person name="Stange-Thomann N."/>
            <person name="Stavropoulos S."/>
            <person name="Stone C."/>
            <person name="Strader C."/>
            <person name="Tesfaye S."/>
            <person name="Thomson T."/>
            <person name="Thoulutsang Y."/>
            <person name="Thoulutsang D."/>
            <person name="Topham K."/>
            <person name="Topping I."/>
            <person name="Tsamla T."/>
            <person name="Vassiliev H."/>
            <person name="Vo A."/>
            <person name="Wangchuk T."/>
            <person name="Wangdi T."/>
            <person name="Weiand M."/>
            <person name="Wilkinson J."/>
            <person name="Wilson A."/>
            <person name="Yadav S."/>
            <person name="Young G."/>
            <person name="Yu Q."/>
            <person name="Zembek L."/>
            <person name="Zhong D."/>
            <person name="Zimmer A."/>
            <person name="Zwirko Z."/>
            <person name="Jaffe D.B."/>
            <person name="Alvarez P."/>
            <person name="Brockman W."/>
            <person name="Butler J."/>
            <person name="Chin C."/>
            <person name="Gnerre S."/>
            <person name="Grabherr M."/>
            <person name="Kleber M."/>
            <person name="Mauceli E."/>
            <person name="MacCallum I."/>
        </authorList>
    </citation>
    <scope>NUCLEOTIDE SEQUENCE [LARGE SCALE GENOMIC DNA]</scope>
    <source>
        <strain evidence="6">Tucson 15287-2541.00</strain>
    </source>
</reference>
<evidence type="ECO:0000256" key="3">
    <source>
        <dbReference type="ARBA" id="ARBA00022807"/>
    </source>
</evidence>
<keyword evidence="1 4" id="KW-0645">Protease</keyword>
<gene>
    <name evidence="5" type="primary">Dgri\GH20841</name>
    <name evidence="5" type="ORF">Dgri_GH20841</name>
</gene>
<dbReference type="GO" id="GO:0070005">
    <property type="term" value="F:cysteine-type aminopeptidase activity"/>
    <property type="evidence" value="ECO:0007669"/>
    <property type="project" value="InterPro"/>
</dbReference>
<dbReference type="eggNOG" id="KOG4128">
    <property type="taxonomic scope" value="Eukaryota"/>
</dbReference>
<dbReference type="PANTHER" id="PTHR10363">
    <property type="entry name" value="BLEOMYCIN HYDROLASE"/>
    <property type="match status" value="1"/>
</dbReference>
<dbReference type="HOGENOM" id="CLU_038600_0_1_1"/>
<evidence type="ECO:0000256" key="1">
    <source>
        <dbReference type="ARBA" id="ARBA00022670"/>
    </source>
</evidence>
<dbReference type="SUPFAM" id="SSF54001">
    <property type="entry name" value="Cysteine proteinases"/>
    <property type="match status" value="1"/>
</dbReference>
<dbReference type="Proteomes" id="UP000001070">
    <property type="component" value="Unassembled WGS sequence"/>
</dbReference>
<comment type="subcellular location">
    <subcellularLocation>
        <location evidence="4">Cytoplasm</location>
    </subcellularLocation>
</comment>
<comment type="similarity">
    <text evidence="4">Belongs to the peptidase C1 family.</text>
</comment>
<dbReference type="STRING" id="7222.B4J5K2"/>
<dbReference type="PANTHER" id="PTHR10363:SF2">
    <property type="entry name" value="BLEOMYCIN HYDROLASE"/>
    <property type="match status" value="1"/>
</dbReference>
<keyword evidence="4" id="KW-0963">Cytoplasm</keyword>
<dbReference type="InterPro" id="IPR004134">
    <property type="entry name" value="Peptidase_C1B"/>
</dbReference>
<dbReference type="GO" id="GO:0006508">
    <property type="term" value="P:proteolysis"/>
    <property type="evidence" value="ECO:0007669"/>
    <property type="project" value="UniProtKB-KW"/>
</dbReference>
<dbReference type="InParanoid" id="B4J5K2"/>
<dbReference type="GO" id="GO:0004197">
    <property type="term" value="F:cysteine-type endopeptidase activity"/>
    <property type="evidence" value="ECO:0007669"/>
    <property type="project" value="UniProtKB-EC"/>
</dbReference>
<dbReference type="KEGG" id="dgr:6560659"/>
<dbReference type="Gene3D" id="3.90.70.10">
    <property type="entry name" value="Cysteine proteinases"/>
    <property type="match status" value="1"/>
</dbReference>
<evidence type="ECO:0000256" key="2">
    <source>
        <dbReference type="ARBA" id="ARBA00022801"/>
    </source>
</evidence>
<keyword evidence="2 4" id="KW-0378">Hydrolase</keyword>
<dbReference type="Pfam" id="PF03051">
    <property type="entry name" value="Peptidase_C1_2"/>
    <property type="match status" value="2"/>
</dbReference>
<proteinExistence type="inferred from homology"/>
<dbReference type="PhylomeDB" id="B4J5K2"/>
<dbReference type="EC" id="3.4.22.40" evidence="4"/>
<dbReference type="InterPro" id="IPR038765">
    <property type="entry name" value="Papain-like_cys_pep_sf"/>
</dbReference>
<comment type="catalytic activity">
    <reaction evidence="4">
        <text>Inactivates bleomycin B2 (a cytotoxic glycometallopeptide) by hydrolysis of a carboxyamide bond of beta-aminoalanine, but also shows general aminopeptidase activity. The specificity varies somewhat with source, but amino acid arylamides of Met, Leu and Ala are preferred.</text>
        <dbReference type="EC" id="3.4.22.40"/>
    </reaction>
</comment>
<dbReference type="GO" id="GO:0005737">
    <property type="term" value="C:cytoplasm"/>
    <property type="evidence" value="ECO:0007669"/>
    <property type="project" value="UniProtKB-SubCell"/>
</dbReference>
<keyword evidence="3 4" id="KW-0788">Thiol protease</keyword>
<evidence type="ECO:0000313" key="5">
    <source>
        <dbReference type="EMBL" id="EDW00765.1"/>
    </source>
</evidence>
<dbReference type="OMA" id="GEPHRYN"/>
<dbReference type="AlphaFoldDB" id="B4J5K2"/>
<name>B4J5K2_DROGR</name>
<dbReference type="SMR" id="B4J5K2"/>
<dbReference type="EMBL" id="CH916367">
    <property type="protein sequence ID" value="EDW00765.1"/>
    <property type="molecule type" value="Genomic_DNA"/>
</dbReference>
<evidence type="ECO:0000313" key="6">
    <source>
        <dbReference type="Proteomes" id="UP000001070"/>
    </source>
</evidence>
<keyword evidence="6" id="KW-1185">Reference proteome</keyword>
<organism evidence="6">
    <name type="scientific">Drosophila grimshawi</name>
    <name type="common">Hawaiian fruit fly</name>
    <name type="synonym">Idiomyia grimshawi</name>
    <dbReference type="NCBI Taxonomy" id="7222"/>
    <lineage>
        <taxon>Eukaryota</taxon>
        <taxon>Metazoa</taxon>
        <taxon>Ecdysozoa</taxon>
        <taxon>Arthropoda</taxon>
        <taxon>Hexapoda</taxon>
        <taxon>Insecta</taxon>
        <taxon>Pterygota</taxon>
        <taxon>Neoptera</taxon>
        <taxon>Endopterygota</taxon>
        <taxon>Diptera</taxon>
        <taxon>Brachycera</taxon>
        <taxon>Muscomorpha</taxon>
        <taxon>Ephydroidea</taxon>
        <taxon>Drosophilidae</taxon>
        <taxon>Drosophila</taxon>
        <taxon>Hawaiian Drosophila</taxon>
    </lineage>
</organism>
<dbReference type="OrthoDB" id="2666448at2759"/>
<sequence>MSETLPNTNSFPLNRSQLSTWRCQFFALPNNQLAQNICTIFDPIVASLRDTQELVLHGEEHHELNKLNKCTIGGPNWICTGLDLLRLGMCKDCELSAPYLFYWHKLERCNYFLNTVADLLACCEPVDGRTFQYLMKHAVPDAGNWQMFVNLIQKYGVMPKECYRPSWSSTCTRHLNMMLKSKLHEYCSQMHAEFTFGQDSLKLFQMIAKMMEELYKVISICLGTPSTNFNWKLGDEGKQLECTPQSFYKRFIAPHYAIDGQICLGHDPRLSSKYQRNYRIAHSSNMTKGLQQSYNNQPMEVLIQIIVDSLIAGSAVWLACDLQTTFYDKAEILSLKSHNFEQVFGLSVNTALNKAERLFYKATRRNKVLLLTGITLDAMKQPLHFSTKHTVTKTATSTGGLQLSGTDMEEDGVKRRASGSGKANVLNIDWLKEYAFEIVIDSRFVPPGVMHALQTQSIVELPIWDPMGALLT</sequence>
<dbReference type="PIRSF" id="PIRSF005700">
    <property type="entry name" value="PepC"/>
    <property type="match status" value="1"/>
</dbReference>
<evidence type="ECO:0000256" key="4">
    <source>
        <dbReference type="PIRNR" id="PIRNR005700"/>
    </source>
</evidence>